<accession>A0A1I5ASR1</accession>
<dbReference type="RefSeq" id="WP_092410704.1">
    <property type="nucleotide sequence ID" value="NZ_FOVF01000042.1"/>
</dbReference>
<dbReference type="InterPro" id="IPR036390">
    <property type="entry name" value="WH_DNA-bd_sf"/>
</dbReference>
<dbReference type="Pfam" id="PF13545">
    <property type="entry name" value="HTH_Crp_2"/>
    <property type="match status" value="1"/>
</dbReference>
<sequence>MKRYAIEPYVLDVLLPDLVGHDRRPAAFLVYLCLLCASERAGTPSVALSLQDIAVRTGLAKSTVQAAIRHLRRRGLVSDEIAATTTHPVRRLQKPWVR</sequence>
<gene>
    <name evidence="2" type="ORF">SAMN05216289_14216</name>
</gene>
<dbReference type="EMBL" id="FOVF01000042">
    <property type="protein sequence ID" value="SFN65440.1"/>
    <property type="molecule type" value="Genomic_DNA"/>
</dbReference>
<evidence type="ECO:0000313" key="3">
    <source>
        <dbReference type="Proteomes" id="UP000198575"/>
    </source>
</evidence>
<dbReference type="SUPFAM" id="SSF46785">
    <property type="entry name" value="Winged helix' DNA-binding domain"/>
    <property type="match status" value="1"/>
</dbReference>
<evidence type="ECO:0000259" key="1">
    <source>
        <dbReference type="Pfam" id="PF13545"/>
    </source>
</evidence>
<dbReference type="GO" id="GO:0006355">
    <property type="term" value="P:regulation of DNA-templated transcription"/>
    <property type="evidence" value="ECO:0007669"/>
    <property type="project" value="InterPro"/>
</dbReference>
<dbReference type="STRING" id="578942.SAMN05216289_14216"/>
<protein>
    <submittedName>
        <fullName evidence="2">Crp-like helix-turn-helix domain-containing protein</fullName>
    </submittedName>
</protein>
<dbReference type="OrthoDB" id="7569486at2"/>
<evidence type="ECO:0000313" key="2">
    <source>
        <dbReference type="EMBL" id="SFN65440.1"/>
    </source>
</evidence>
<dbReference type="AlphaFoldDB" id="A0A1I5ASR1"/>
<dbReference type="GO" id="GO:0003677">
    <property type="term" value="F:DNA binding"/>
    <property type="evidence" value="ECO:0007669"/>
    <property type="project" value="InterPro"/>
</dbReference>
<feature type="domain" description="HTH crp-type" evidence="1">
    <location>
        <begin position="26"/>
        <end position="78"/>
    </location>
</feature>
<reference evidence="2 3" key="1">
    <citation type="submission" date="2016-10" db="EMBL/GenBank/DDBJ databases">
        <authorList>
            <person name="de Groot N.N."/>
        </authorList>
    </citation>
    <scope>NUCLEOTIDE SEQUENCE [LARGE SCALE GENOMIC DNA]</scope>
    <source>
        <strain evidence="2 3">CGMCC 1.7659</strain>
    </source>
</reference>
<dbReference type="InterPro" id="IPR036388">
    <property type="entry name" value="WH-like_DNA-bd_sf"/>
</dbReference>
<organism evidence="2 3">
    <name type="scientific">Dokdonella immobilis</name>
    <dbReference type="NCBI Taxonomy" id="578942"/>
    <lineage>
        <taxon>Bacteria</taxon>
        <taxon>Pseudomonadati</taxon>
        <taxon>Pseudomonadota</taxon>
        <taxon>Gammaproteobacteria</taxon>
        <taxon>Lysobacterales</taxon>
        <taxon>Rhodanobacteraceae</taxon>
        <taxon>Dokdonella</taxon>
    </lineage>
</organism>
<dbReference type="Gene3D" id="1.10.10.10">
    <property type="entry name" value="Winged helix-like DNA-binding domain superfamily/Winged helix DNA-binding domain"/>
    <property type="match status" value="1"/>
</dbReference>
<dbReference type="Proteomes" id="UP000198575">
    <property type="component" value="Unassembled WGS sequence"/>
</dbReference>
<dbReference type="InterPro" id="IPR012318">
    <property type="entry name" value="HTH_CRP"/>
</dbReference>
<proteinExistence type="predicted"/>
<keyword evidence="3" id="KW-1185">Reference proteome</keyword>
<name>A0A1I5ASR1_9GAMM</name>